<dbReference type="GO" id="GO:0008773">
    <property type="term" value="F:[protein-PII] uridylyltransferase activity"/>
    <property type="evidence" value="ECO:0007669"/>
    <property type="project" value="InterPro"/>
</dbReference>
<dbReference type="Pfam" id="PF03710">
    <property type="entry name" value="GlnE"/>
    <property type="match status" value="1"/>
</dbReference>
<dbReference type="GO" id="GO:0008882">
    <property type="term" value="F:[glutamate-ammonia-ligase] adenylyltransferase activity"/>
    <property type="evidence" value="ECO:0007669"/>
    <property type="project" value="InterPro"/>
</dbReference>
<accession>A0A5A7N606</accession>
<feature type="domain" description="Glutamate-ammonia ligase adenylyltransferase repeated" evidence="2">
    <location>
        <begin position="9"/>
        <end position="130"/>
    </location>
</feature>
<dbReference type="InterPro" id="IPR005190">
    <property type="entry name" value="GlnE_rpt_dom"/>
</dbReference>
<dbReference type="GO" id="GO:0016787">
    <property type="term" value="F:hydrolase activity"/>
    <property type="evidence" value="ECO:0007669"/>
    <property type="project" value="UniProtKB-KW"/>
</dbReference>
<dbReference type="Proteomes" id="UP000324996">
    <property type="component" value="Unassembled WGS sequence"/>
</dbReference>
<evidence type="ECO:0000313" key="3">
    <source>
        <dbReference type="EMBL" id="GER02509.1"/>
    </source>
</evidence>
<dbReference type="EMBL" id="BKCN01000001">
    <property type="protein sequence ID" value="GER02509.1"/>
    <property type="molecule type" value="Genomic_DNA"/>
</dbReference>
<protein>
    <recommendedName>
        <fullName evidence="2">Glutamate-ammonia ligase adenylyltransferase repeated domain-containing protein</fullName>
    </recommendedName>
</protein>
<organism evidence="3 4">
    <name type="scientific">Iodidimonas nitroreducens</name>
    <dbReference type="NCBI Taxonomy" id="1236968"/>
    <lineage>
        <taxon>Bacteria</taxon>
        <taxon>Pseudomonadati</taxon>
        <taxon>Pseudomonadota</taxon>
        <taxon>Alphaproteobacteria</taxon>
        <taxon>Iodidimonadales</taxon>
        <taxon>Iodidimonadaceae</taxon>
        <taxon>Iodidimonas</taxon>
    </lineage>
</organism>
<proteinExistence type="predicted"/>
<gene>
    <name evidence="3" type="ORF">JCM17846_01910</name>
</gene>
<dbReference type="InterPro" id="IPR010043">
    <property type="entry name" value="UTase/UR"/>
</dbReference>
<evidence type="ECO:0000259" key="2">
    <source>
        <dbReference type="Pfam" id="PF03710"/>
    </source>
</evidence>
<comment type="caution">
    <text evidence="3">The sequence shown here is derived from an EMBL/GenBank/DDBJ whole genome shotgun (WGS) entry which is preliminary data.</text>
</comment>
<dbReference type="AlphaFoldDB" id="A0A5A7N606"/>
<dbReference type="RefSeq" id="WP_313978105.1">
    <property type="nucleotide sequence ID" value="NZ_BKCN01000001.1"/>
</dbReference>
<dbReference type="InterPro" id="IPR043519">
    <property type="entry name" value="NT_sf"/>
</dbReference>
<dbReference type="SUPFAM" id="SSF81301">
    <property type="entry name" value="Nucleotidyltransferase"/>
    <property type="match status" value="1"/>
</dbReference>
<dbReference type="PANTHER" id="PTHR47320:SF1">
    <property type="entry name" value="BIFUNCTIONAL URIDYLYLTRANSFERASE_URIDYLYL-REMOVING ENZYME"/>
    <property type="match status" value="1"/>
</dbReference>
<name>A0A5A7N606_9PROT</name>
<reference evidence="3 4" key="1">
    <citation type="submission" date="2019-09" db="EMBL/GenBank/DDBJ databases">
        <title>NBRP : Genome information of microbial organism related human and environment.</title>
        <authorList>
            <person name="Hattori M."/>
            <person name="Oshima K."/>
            <person name="Inaba H."/>
            <person name="Suda W."/>
            <person name="Sakamoto M."/>
            <person name="Iino T."/>
            <person name="Kitahara M."/>
            <person name="Oshida Y."/>
            <person name="Iida T."/>
            <person name="Kudo T."/>
            <person name="Itoh T."/>
            <person name="Ohkuma M."/>
        </authorList>
    </citation>
    <scope>NUCLEOTIDE SEQUENCE [LARGE SCALE GENOMIC DNA]</scope>
    <source>
        <strain evidence="3 4">Q-1</strain>
    </source>
</reference>
<dbReference type="PANTHER" id="PTHR47320">
    <property type="entry name" value="BIFUNCTIONAL URIDYLYLTRANSFERASE/URIDYLYL-REMOVING ENZYME"/>
    <property type="match status" value="1"/>
</dbReference>
<keyword evidence="1" id="KW-0378">Hydrolase</keyword>
<sequence length="187" mass="20648">MVTIAKKRQIIDPADYAKDLAEAALCADPKERQQQILAVSKAMWQRGFDEIKARHEQDGMSGRRVAAAFSYLADKLIIGLYDLAITRLYPRPNPTDSERMAVIATGGYGRGELAPFSDLDLLFLYPYKSTSWHEQIVEFMLYTLGSGLEGGSGGALARRLCAHGPRRCFGQYILARTPDAGRGSGFI</sequence>
<evidence type="ECO:0000313" key="4">
    <source>
        <dbReference type="Proteomes" id="UP000324996"/>
    </source>
</evidence>
<keyword evidence="4" id="KW-1185">Reference proteome</keyword>
<dbReference type="Gene3D" id="3.30.460.10">
    <property type="entry name" value="Beta Polymerase, domain 2"/>
    <property type="match status" value="1"/>
</dbReference>
<evidence type="ECO:0000256" key="1">
    <source>
        <dbReference type="ARBA" id="ARBA00022801"/>
    </source>
</evidence>